<evidence type="ECO:0000313" key="3">
    <source>
        <dbReference type="EMBL" id="JAC41615.1"/>
    </source>
</evidence>
<dbReference type="OrthoDB" id="6778822at2759"/>
<dbReference type="PROSITE" id="PS50908">
    <property type="entry name" value="RWD"/>
    <property type="match status" value="1"/>
</dbReference>
<dbReference type="FunFam" id="3.10.110.10:FF:000050">
    <property type="entry name" value="eIF-2-alpha kinase GCN2"/>
    <property type="match status" value="1"/>
</dbReference>
<dbReference type="InterPro" id="IPR006575">
    <property type="entry name" value="RWD_dom"/>
</dbReference>
<dbReference type="InterPro" id="IPR016135">
    <property type="entry name" value="UBQ-conjugating_enzyme/RWD"/>
</dbReference>
<keyword evidence="1" id="KW-0175">Coiled coil</keyword>
<keyword evidence="3" id="KW-0648">Protein biosynthesis</keyword>
<keyword evidence="3" id="KW-0418">Kinase</keyword>
<proteinExistence type="predicted"/>
<organism evidence="3">
    <name type="scientific">Bactrocera dorsalis</name>
    <name type="common">Oriental fruit fly</name>
    <name type="synonym">Dacus dorsalis</name>
    <dbReference type="NCBI Taxonomy" id="27457"/>
    <lineage>
        <taxon>Eukaryota</taxon>
        <taxon>Metazoa</taxon>
        <taxon>Ecdysozoa</taxon>
        <taxon>Arthropoda</taxon>
        <taxon>Hexapoda</taxon>
        <taxon>Insecta</taxon>
        <taxon>Pterygota</taxon>
        <taxon>Neoptera</taxon>
        <taxon>Endopterygota</taxon>
        <taxon>Diptera</taxon>
        <taxon>Brachycera</taxon>
        <taxon>Muscomorpha</taxon>
        <taxon>Tephritoidea</taxon>
        <taxon>Tephritidae</taxon>
        <taxon>Bactrocera</taxon>
        <taxon>Bactrocera</taxon>
    </lineage>
</organism>
<dbReference type="AlphaFoldDB" id="A0A034VIK7"/>
<keyword evidence="3" id="KW-0808">Transferase</keyword>
<dbReference type="GO" id="GO:0051246">
    <property type="term" value="P:regulation of protein metabolic process"/>
    <property type="evidence" value="ECO:0007669"/>
    <property type="project" value="UniProtKB-ARBA"/>
</dbReference>
<feature type="domain" description="RWD" evidence="2">
    <location>
        <begin position="16"/>
        <end position="135"/>
    </location>
</feature>
<dbReference type="GO" id="GO:0005634">
    <property type="term" value="C:nucleus"/>
    <property type="evidence" value="ECO:0007669"/>
    <property type="project" value="TreeGrafter"/>
</dbReference>
<dbReference type="GO" id="GO:0033554">
    <property type="term" value="P:cellular response to stress"/>
    <property type="evidence" value="ECO:0007669"/>
    <property type="project" value="UniProtKB-ARBA"/>
</dbReference>
<accession>A0A034VIK7</accession>
<name>A0A034VIK7_BACDO</name>
<dbReference type="PANTHER" id="PTHR13198:SF4">
    <property type="entry name" value="E3 UBIQUITIN-PROTEIN LIGASE RNF25"/>
    <property type="match status" value="1"/>
</dbReference>
<keyword evidence="3" id="KW-0396">Initiation factor</keyword>
<evidence type="ECO:0000259" key="2">
    <source>
        <dbReference type="PROSITE" id="PS50908"/>
    </source>
</evidence>
<dbReference type="GO" id="GO:0010468">
    <property type="term" value="P:regulation of gene expression"/>
    <property type="evidence" value="ECO:0007669"/>
    <property type="project" value="UniProtKB-ARBA"/>
</dbReference>
<gene>
    <name evidence="3" type="primary">E2AK4</name>
</gene>
<dbReference type="GO" id="GO:0061630">
    <property type="term" value="F:ubiquitin protein ligase activity"/>
    <property type="evidence" value="ECO:0007669"/>
    <property type="project" value="InterPro"/>
</dbReference>
<dbReference type="SUPFAM" id="SSF54495">
    <property type="entry name" value="UBC-like"/>
    <property type="match status" value="1"/>
</dbReference>
<sequence>MATPVVKESFRERQIHELEVIKAIFANDVEVLRPSCDTDTPAAQWKPTEIRISLTPLRDSSNGHTEAYARTKLHIICPSKYPKIAPKILIEESKGLSDQLVEELLQKLQQQSEELRGEVMIYELAQTVHLFYLNIISHRAVPSTTKCCRKIKSVKRNDLTNRNVRKI</sequence>
<protein>
    <submittedName>
        <fullName evidence="3">Eukaryotic translation initiation factor 2-alpha kinase 4</fullName>
    </submittedName>
</protein>
<feature type="coiled-coil region" evidence="1">
    <location>
        <begin position="98"/>
        <end position="125"/>
    </location>
</feature>
<dbReference type="InterPro" id="IPR039133">
    <property type="entry name" value="RNF25"/>
</dbReference>
<dbReference type="PANTHER" id="PTHR13198">
    <property type="entry name" value="RING FINGER PROTEIN 25"/>
    <property type="match status" value="1"/>
</dbReference>
<dbReference type="EMBL" id="GAKP01017337">
    <property type="protein sequence ID" value="JAC41615.1"/>
    <property type="molecule type" value="Transcribed_RNA"/>
</dbReference>
<evidence type="ECO:0000256" key="1">
    <source>
        <dbReference type="SAM" id="Coils"/>
    </source>
</evidence>
<dbReference type="GO" id="GO:0003743">
    <property type="term" value="F:translation initiation factor activity"/>
    <property type="evidence" value="ECO:0007669"/>
    <property type="project" value="UniProtKB-KW"/>
</dbReference>
<dbReference type="SMART" id="SM00591">
    <property type="entry name" value="RWD"/>
    <property type="match status" value="1"/>
</dbReference>
<dbReference type="GO" id="GO:0016301">
    <property type="term" value="F:kinase activity"/>
    <property type="evidence" value="ECO:0007669"/>
    <property type="project" value="UniProtKB-KW"/>
</dbReference>
<reference evidence="3" key="1">
    <citation type="journal article" date="2014" name="BMC Genomics">
        <title>Characterizing the developmental transcriptome of the oriental fruit fly, Bactrocera dorsalis (Diptera: Tephritidae) through comparative genomic analysis with Drosophila melanogaster utilizing modENCODE datasets.</title>
        <authorList>
            <person name="Geib S.M."/>
            <person name="Calla B."/>
            <person name="Hall B."/>
            <person name="Hou S."/>
            <person name="Manoukis N.C."/>
        </authorList>
    </citation>
    <scope>NUCLEOTIDE SEQUENCE</scope>
    <source>
        <strain evidence="3">Punador</strain>
    </source>
</reference>
<dbReference type="CDD" id="cd23823">
    <property type="entry name" value="RWD_GCN2"/>
    <property type="match status" value="1"/>
</dbReference>
<dbReference type="GO" id="GO:0016567">
    <property type="term" value="P:protein ubiquitination"/>
    <property type="evidence" value="ECO:0007669"/>
    <property type="project" value="TreeGrafter"/>
</dbReference>
<dbReference type="GO" id="GO:0009893">
    <property type="term" value="P:positive regulation of metabolic process"/>
    <property type="evidence" value="ECO:0007669"/>
    <property type="project" value="UniProtKB-ARBA"/>
</dbReference>
<dbReference type="Gene3D" id="3.10.110.10">
    <property type="entry name" value="Ubiquitin Conjugating Enzyme"/>
    <property type="match status" value="1"/>
</dbReference>
<dbReference type="Pfam" id="PF05773">
    <property type="entry name" value="RWD"/>
    <property type="match status" value="1"/>
</dbReference>